<name>A0ABR6DF00_9HYPH</name>
<evidence type="ECO:0000313" key="2">
    <source>
        <dbReference type="Proteomes" id="UP000565455"/>
    </source>
</evidence>
<organism evidence="1 2">
    <name type="scientific">Methylobacterium fujisawaense</name>
    <dbReference type="NCBI Taxonomy" id="107400"/>
    <lineage>
        <taxon>Bacteria</taxon>
        <taxon>Pseudomonadati</taxon>
        <taxon>Pseudomonadota</taxon>
        <taxon>Alphaproteobacteria</taxon>
        <taxon>Hyphomicrobiales</taxon>
        <taxon>Methylobacteriaceae</taxon>
        <taxon>Methylobacterium</taxon>
    </lineage>
</organism>
<proteinExistence type="predicted"/>
<dbReference type="InterPro" id="IPR025395">
    <property type="entry name" value="Phage_tail_terminator-like"/>
</dbReference>
<accession>A0ABR6DF00</accession>
<keyword evidence="2" id="KW-1185">Reference proteome</keyword>
<reference evidence="1 2" key="1">
    <citation type="submission" date="2020-08" db="EMBL/GenBank/DDBJ databases">
        <title>Genomic Encyclopedia of Type Strains, Phase IV (KMG-IV): sequencing the most valuable type-strain genomes for metagenomic binning, comparative biology and taxonomic classification.</title>
        <authorList>
            <person name="Goeker M."/>
        </authorList>
    </citation>
    <scope>NUCLEOTIDE SEQUENCE [LARGE SCALE GENOMIC DNA]</scope>
    <source>
        <strain evidence="1 2">DSM 5686</strain>
    </source>
</reference>
<dbReference type="Gene3D" id="3.30.2000.20">
    <property type="match status" value="1"/>
</dbReference>
<dbReference type="GeneID" id="96604969"/>
<evidence type="ECO:0000313" key="1">
    <source>
        <dbReference type="EMBL" id="MBA9063894.1"/>
    </source>
</evidence>
<protein>
    <submittedName>
        <fullName evidence="1">Uncharacterized protein</fullName>
    </submittedName>
</protein>
<dbReference type="Pfam" id="PF13554">
    <property type="entry name" value="Phage_tail_terminator_5"/>
    <property type="match status" value="1"/>
</dbReference>
<dbReference type="RefSeq" id="WP_043346175.1">
    <property type="nucleotide sequence ID" value="NZ_JACJIM010000005.1"/>
</dbReference>
<gene>
    <name evidence="1" type="ORF">GGQ91_003295</name>
</gene>
<comment type="caution">
    <text evidence="1">The sequence shown here is derived from an EMBL/GenBank/DDBJ whole genome shotgun (WGS) entry which is preliminary data.</text>
</comment>
<dbReference type="EMBL" id="JACJIM010000005">
    <property type="protein sequence ID" value="MBA9063894.1"/>
    <property type="molecule type" value="Genomic_DNA"/>
</dbReference>
<sequence>MGGEAAIQAALYRHLKATKLPVALPIAPEGRNFDPKGRAYLRSTFLPAETTSFGTESDGDIIYGGLFQIDVFWPVNEGLTRPLTHAAMLAARFCRGTRLTANDLEVRIDQPASVLGAQQEPNWLHIPVRARWAVYAGPPSTV</sequence>
<dbReference type="Proteomes" id="UP000565455">
    <property type="component" value="Unassembled WGS sequence"/>
</dbReference>